<sequence length="148" mass="15779">MAQTVKAKVAASGGALAEAEARAREACELLTPFLFHQCRARTLQSQMLLAQGHVAEAREVASLGVRRLEGCGSEGTQAVGLRLSLAEACLAEGDTQAGEAALRRALQCLRARAEDIPDAAARERFFHQVPENARTLELARQRWGAAGA</sequence>
<gene>
    <name evidence="1" type="ORF">BON30_36475</name>
</gene>
<reference evidence="2" key="1">
    <citation type="submission" date="2016-11" db="EMBL/GenBank/DDBJ databases">
        <authorList>
            <person name="Shukria A."/>
            <person name="Stevens D.C."/>
        </authorList>
    </citation>
    <scope>NUCLEOTIDE SEQUENCE [LARGE SCALE GENOMIC DNA]</scope>
    <source>
        <strain evidence="2">Cbfe23</strain>
    </source>
</reference>
<dbReference type="Proteomes" id="UP000182229">
    <property type="component" value="Unassembled WGS sequence"/>
</dbReference>
<name>A0A1L9AZZ8_9BACT</name>
<keyword evidence="2" id="KW-1185">Reference proteome</keyword>
<reference evidence="1 2" key="2">
    <citation type="submission" date="2016-12" db="EMBL/GenBank/DDBJ databases">
        <title>Draft Genome Sequence of Cystobacter ferrugineus Strain Cbfe23.</title>
        <authorList>
            <person name="Akbar S."/>
            <person name="Dowd S.E."/>
            <person name="Stevens D.C."/>
        </authorList>
    </citation>
    <scope>NUCLEOTIDE SEQUENCE [LARGE SCALE GENOMIC DNA]</scope>
    <source>
        <strain evidence="1 2">Cbfe23</strain>
    </source>
</reference>
<evidence type="ECO:0000313" key="2">
    <source>
        <dbReference type="Proteomes" id="UP000182229"/>
    </source>
</evidence>
<organism evidence="1 2">
    <name type="scientific">Cystobacter ferrugineus</name>
    <dbReference type="NCBI Taxonomy" id="83449"/>
    <lineage>
        <taxon>Bacteria</taxon>
        <taxon>Pseudomonadati</taxon>
        <taxon>Myxococcota</taxon>
        <taxon>Myxococcia</taxon>
        <taxon>Myxococcales</taxon>
        <taxon>Cystobacterineae</taxon>
        <taxon>Archangiaceae</taxon>
        <taxon>Cystobacter</taxon>
    </lineage>
</organism>
<dbReference type="AlphaFoldDB" id="A0A1L9AZZ8"/>
<proteinExistence type="predicted"/>
<dbReference type="STRING" id="83449.BON30_36475"/>
<comment type="caution">
    <text evidence="1">The sequence shown here is derived from an EMBL/GenBank/DDBJ whole genome shotgun (WGS) entry which is preliminary data.</text>
</comment>
<evidence type="ECO:0008006" key="3">
    <source>
        <dbReference type="Google" id="ProtNLM"/>
    </source>
</evidence>
<dbReference type="RefSeq" id="WP_071903151.1">
    <property type="nucleotide sequence ID" value="NZ_MPIN01000013.1"/>
</dbReference>
<protein>
    <recommendedName>
        <fullName evidence="3">MalT-like TPR region domain-containing protein</fullName>
    </recommendedName>
</protein>
<accession>A0A1L9AZZ8</accession>
<evidence type="ECO:0000313" key="1">
    <source>
        <dbReference type="EMBL" id="OJH35574.1"/>
    </source>
</evidence>
<dbReference type="EMBL" id="MPIN01000013">
    <property type="protein sequence ID" value="OJH35574.1"/>
    <property type="molecule type" value="Genomic_DNA"/>
</dbReference>